<keyword evidence="6 11" id="KW-0560">Oxidoreductase</keyword>
<proteinExistence type="predicted"/>
<dbReference type="CDD" id="cd00207">
    <property type="entry name" value="fer2"/>
    <property type="match status" value="1"/>
</dbReference>
<dbReference type="SUPFAM" id="SSF63380">
    <property type="entry name" value="Riboflavin synthase domain-like"/>
    <property type="match status" value="1"/>
</dbReference>
<dbReference type="SUPFAM" id="SSF54292">
    <property type="entry name" value="2Fe-2S ferredoxin-like"/>
    <property type="match status" value="1"/>
</dbReference>
<dbReference type="PANTHER" id="PTHR47354:SF8">
    <property type="entry name" value="1,2-PHENYLACETYL-COA EPOXIDASE, SUBUNIT E"/>
    <property type="match status" value="1"/>
</dbReference>
<dbReference type="SUPFAM" id="SSF52343">
    <property type="entry name" value="Ferredoxin reductase-like, C-terminal NADP-linked domain"/>
    <property type="match status" value="1"/>
</dbReference>
<dbReference type="InterPro" id="IPR017938">
    <property type="entry name" value="Riboflavin_synthase-like_b-brl"/>
</dbReference>
<dbReference type="PROSITE" id="PS51085">
    <property type="entry name" value="2FE2S_FER_2"/>
    <property type="match status" value="1"/>
</dbReference>
<dbReference type="RefSeq" id="WP_039814649.1">
    <property type="nucleotide sequence ID" value="NZ_UGRY01000007.1"/>
</dbReference>
<dbReference type="GO" id="GO:0046872">
    <property type="term" value="F:metal ion binding"/>
    <property type="evidence" value="ECO:0007669"/>
    <property type="project" value="UniProtKB-KW"/>
</dbReference>
<dbReference type="InterPro" id="IPR039261">
    <property type="entry name" value="FNR_nucleotide-bd"/>
</dbReference>
<evidence type="ECO:0000259" key="9">
    <source>
        <dbReference type="PROSITE" id="PS51085"/>
    </source>
</evidence>
<dbReference type="Gene3D" id="2.40.30.10">
    <property type="entry name" value="Translation factors"/>
    <property type="match status" value="1"/>
</dbReference>
<feature type="domain" description="FAD-binding FR-type" evidence="10">
    <location>
        <begin position="3"/>
        <end position="109"/>
    </location>
</feature>
<dbReference type="InterPro" id="IPR036010">
    <property type="entry name" value="2Fe-2S_ferredoxin-like_sf"/>
</dbReference>
<dbReference type="GO" id="GO:0051537">
    <property type="term" value="F:2 iron, 2 sulfur cluster binding"/>
    <property type="evidence" value="ECO:0007669"/>
    <property type="project" value="UniProtKB-KW"/>
</dbReference>
<dbReference type="InterPro" id="IPR008333">
    <property type="entry name" value="Cbr1-like_FAD-bd_dom"/>
</dbReference>
<evidence type="ECO:0000256" key="6">
    <source>
        <dbReference type="ARBA" id="ARBA00023002"/>
    </source>
</evidence>
<dbReference type="Pfam" id="PF00111">
    <property type="entry name" value="Fer2"/>
    <property type="match status" value="1"/>
</dbReference>
<dbReference type="Pfam" id="PF00175">
    <property type="entry name" value="NAD_binding_1"/>
    <property type="match status" value="1"/>
</dbReference>
<dbReference type="Proteomes" id="UP000255467">
    <property type="component" value="Unassembled WGS sequence"/>
</dbReference>
<dbReference type="PRINTS" id="PR00371">
    <property type="entry name" value="FPNCR"/>
</dbReference>
<dbReference type="InterPro" id="IPR001709">
    <property type="entry name" value="Flavoprot_Pyr_Nucl_cyt_Rdtase"/>
</dbReference>
<dbReference type="EC" id="1.17.1.-" evidence="11"/>
<evidence type="ECO:0000313" key="12">
    <source>
        <dbReference type="Proteomes" id="UP000255467"/>
    </source>
</evidence>
<feature type="domain" description="2Fe-2S ferredoxin-type" evidence="9">
    <location>
        <begin position="266"/>
        <end position="355"/>
    </location>
</feature>
<dbReference type="InterPro" id="IPR001433">
    <property type="entry name" value="OxRdtase_FAD/NAD-bd"/>
</dbReference>
<evidence type="ECO:0000256" key="1">
    <source>
        <dbReference type="ARBA" id="ARBA00001974"/>
    </source>
</evidence>
<keyword evidence="7" id="KW-0408">Iron</keyword>
<dbReference type="EMBL" id="UGRY01000007">
    <property type="protein sequence ID" value="SUD49476.1"/>
    <property type="molecule type" value="Genomic_DNA"/>
</dbReference>
<evidence type="ECO:0000256" key="7">
    <source>
        <dbReference type="ARBA" id="ARBA00023004"/>
    </source>
</evidence>
<dbReference type="GO" id="GO:0050660">
    <property type="term" value="F:flavin adenine dinucleotide binding"/>
    <property type="evidence" value="ECO:0007669"/>
    <property type="project" value="TreeGrafter"/>
</dbReference>
<evidence type="ECO:0000256" key="5">
    <source>
        <dbReference type="ARBA" id="ARBA00022827"/>
    </source>
</evidence>
<dbReference type="AlphaFoldDB" id="A0A379JM97"/>
<dbReference type="Pfam" id="PF00970">
    <property type="entry name" value="FAD_binding_6"/>
    <property type="match status" value="1"/>
</dbReference>
<dbReference type="Gene3D" id="3.40.50.80">
    <property type="entry name" value="Nucleotide-binding domain of ferredoxin-NADP reductase (FNR) module"/>
    <property type="match status" value="1"/>
</dbReference>
<dbReference type="CDD" id="cd06214">
    <property type="entry name" value="PA_degradation_oxidoreductase_like"/>
    <property type="match status" value="1"/>
</dbReference>
<dbReference type="InterPro" id="IPR001041">
    <property type="entry name" value="2Fe-2S_ferredoxin-type"/>
</dbReference>
<keyword evidence="3" id="KW-0001">2Fe-2S</keyword>
<evidence type="ECO:0000256" key="8">
    <source>
        <dbReference type="ARBA" id="ARBA00023014"/>
    </source>
</evidence>
<accession>A0A379JM97</accession>
<dbReference type="GO" id="GO:0016491">
    <property type="term" value="F:oxidoreductase activity"/>
    <property type="evidence" value="ECO:0007669"/>
    <property type="project" value="UniProtKB-KW"/>
</dbReference>
<evidence type="ECO:0000256" key="2">
    <source>
        <dbReference type="ARBA" id="ARBA00022630"/>
    </source>
</evidence>
<dbReference type="InterPro" id="IPR050415">
    <property type="entry name" value="MRET"/>
</dbReference>
<gene>
    <name evidence="11" type="primary">hmp_4</name>
    <name evidence="11" type="ORF">NCTC1934_06830</name>
</gene>
<dbReference type="STRING" id="1406858.GCA_000710895_04089"/>
<reference evidence="11 12" key="1">
    <citation type="submission" date="2018-06" db="EMBL/GenBank/DDBJ databases">
        <authorList>
            <consortium name="Pathogen Informatics"/>
            <person name="Doyle S."/>
        </authorList>
    </citation>
    <scope>NUCLEOTIDE SEQUENCE [LARGE SCALE GENOMIC DNA]</scope>
    <source>
        <strain evidence="11 12">NCTC1934</strain>
    </source>
</reference>
<protein>
    <submittedName>
        <fullName evidence="11">3-ketosteroid-9-alpha-hydroxylase reductase subunit</fullName>
        <ecNumber evidence="11">1.17.1.-</ecNumber>
    </submittedName>
</protein>
<keyword evidence="2" id="KW-0285">Flavoprotein</keyword>
<evidence type="ECO:0000313" key="11">
    <source>
        <dbReference type="EMBL" id="SUD49476.1"/>
    </source>
</evidence>
<keyword evidence="4" id="KW-0479">Metal-binding</keyword>
<dbReference type="Gene3D" id="3.10.20.30">
    <property type="match status" value="1"/>
</dbReference>
<dbReference type="PRINTS" id="PR00409">
    <property type="entry name" value="PHDIOXRDTASE"/>
</dbReference>
<dbReference type="OrthoDB" id="9796486at2"/>
<sequence>MSGRTHTLEVAAVVRETTDAHTLVFSVPPQLHGRFAYRPGQFLTLRIPSERTGSVARCYSLCSSPHVDDRPAVTVKRTAGGYASNLLCDTVRAGDLITVLEPGGSFGPRGLDGELLLAAGGSGITPLLSIAKSVLAAGRGNIVLFYANRDRRSVIFAAELERLERRYPRRLRVLHWIEAERGLPNARRVGELLRRHRRREWYICGPQGFTTVLRSAAAAVRVPAARVHLEEYRSLTANPFEDSTLPAHLTVAALPPPAAGADDGSTALEVDIDGRTHHLGWPRTARLLDVLLDNGIDAPYVCRESACGTCVCAVRRGRTRMVRNEALIDEELAQGLTLACQTLPDSADVHVSFDL</sequence>
<evidence type="ECO:0000256" key="4">
    <source>
        <dbReference type="ARBA" id="ARBA00022723"/>
    </source>
</evidence>
<keyword evidence="5" id="KW-0274">FAD</keyword>
<dbReference type="InterPro" id="IPR017927">
    <property type="entry name" value="FAD-bd_FR_type"/>
</dbReference>
<comment type="cofactor">
    <cofactor evidence="1">
        <name>FAD</name>
        <dbReference type="ChEBI" id="CHEBI:57692"/>
    </cofactor>
</comment>
<name>A0A379JM97_9NOCA</name>
<keyword evidence="12" id="KW-1185">Reference proteome</keyword>
<dbReference type="PROSITE" id="PS51384">
    <property type="entry name" value="FAD_FR"/>
    <property type="match status" value="1"/>
</dbReference>
<evidence type="ECO:0000256" key="3">
    <source>
        <dbReference type="ARBA" id="ARBA00022714"/>
    </source>
</evidence>
<organism evidence="11 12">
    <name type="scientific">Nocardia otitidiscaviarum</name>
    <dbReference type="NCBI Taxonomy" id="1823"/>
    <lineage>
        <taxon>Bacteria</taxon>
        <taxon>Bacillati</taxon>
        <taxon>Actinomycetota</taxon>
        <taxon>Actinomycetes</taxon>
        <taxon>Mycobacteriales</taxon>
        <taxon>Nocardiaceae</taxon>
        <taxon>Nocardia</taxon>
    </lineage>
</organism>
<dbReference type="PANTHER" id="PTHR47354">
    <property type="entry name" value="NADH OXIDOREDUCTASE HCR"/>
    <property type="match status" value="1"/>
</dbReference>
<dbReference type="InterPro" id="IPR012675">
    <property type="entry name" value="Beta-grasp_dom_sf"/>
</dbReference>
<keyword evidence="8" id="KW-0411">Iron-sulfur</keyword>
<evidence type="ECO:0000259" key="10">
    <source>
        <dbReference type="PROSITE" id="PS51384"/>
    </source>
</evidence>